<gene>
    <name evidence="7" type="ORF">HF682_03320</name>
</gene>
<evidence type="ECO:0000313" key="8">
    <source>
        <dbReference type="Proteomes" id="UP000587991"/>
    </source>
</evidence>
<sequence>MPYQEQFLPAVLIVLSTSVFLVVERVAPGRALPNARGWYGRAGLMNLLQLGLIGLGGLTWNRYFRGHALLQIGGWSNPVLEGLFYWFVGTFVFYWWHRLRHARGFWLLFHQIHHSPSRIEVLTSFYKHPLEIAADSILTGLLIYCVMGGTAEAGAWTSLFGATGEYFYHANIRTPKWLGYLIQRPEHHAIHHQLDVHHYNYGDLTLWDRLFGTFKEAEDFVPACGFPGNGEARLADMLRFRDVYAASAQLETPPPFDPQPQHGE</sequence>
<keyword evidence="8" id="KW-1185">Reference proteome</keyword>
<feature type="transmembrane region" description="Helical" evidence="5">
    <location>
        <begin position="75"/>
        <end position="96"/>
    </location>
</feature>
<proteinExistence type="predicted"/>
<feature type="domain" description="Fatty acid hydroxylase" evidence="6">
    <location>
        <begin position="83"/>
        <end position="213"/>
    </location>
</feature>
<dbReference type="GO" id="GO:0016020">
    <property type="term" value="C:membrane"/>
    <property type="evidence" value="ECO:0007669"/>
    <property type="project" value="UniProtKB-SubCell"/>
</dbReference>
<organism evidence="7 8">
    <name type="scientific">Leeia aquatica</name>
    <dbReference type="NCBI Taxonomy" id="2725557"/>
    <lineage>
        <taxon>Bacteria</taxon>
        <taxon>Pseudomonadati</taxon>
        <taxon>Pseudomonadota</taxon>
        <taxon>Betaproteobacteria</taxon>
        <taxon>Neisseriales</taxon>
        <taxon>Leeiaceae</taxon>
        <taxon>Leeia</taxon>
    </lineage>
</organism>
<dbReference type="InterPro" id="IPR050307">
    <property type="entry name" value="Sterol_Desaturase_Related"/>
</dbReference>
<dbReference type="PANTHER" id="PTHR11863">
    <property type="entry name" value="STEROL DESATURASE"/>
    <property type="match status" value="1"/>
</dbReference>
<dbReference type="EMBL" id="JABAIM010000001">
    <property type="protein sequence ID" value="NLR74182.1"/>
    <property type="molecule type" value="Genomic_DNA"/>
</dbReference>
<evidence type="ECO:0000259" key="6">
    <source>
        <dbReference type="Pfam" id="PF04116"/>
    </source>
</evidence>
<keyword evidence="4 5" id="KW-0472">Membrane</keyword>
<evidence type="ECO:0000256" key="2">
    <source>
        <dbReference type="ARBA" id="ARBA00022692"/>
    </source>
</evidence>
<feature type="transmembrane region" description="Helical" evidence="5">
    <location>
        <begin position="6"/>
        <end position="23"/>
    </location>
</feature>
<comment type="subcellular location">
    <subcellularLocation>
        <location evidence="1">Membrane</location>
    </subcellularLocation>
</comment>
<reference evidence="7 8" key="1">
    <citation type="submission" date="2020-04" db="EMBL/GenBank/DDBJ databases">
        <title>Draft genome of Leeia sp. IMCC25680.</title>
        <authorList>
            <person name="Song J."/>
            <person name="Cho J.-C."/>
        </authorList>
    </citation>
    <scope>NUCLEOTIDE SEQUENCE [LARGE SCALE GENOMIC DNA]</scope>
    <source>
        <strain evidence="7 8">IMCC25680</strain>
    </source>
</reference>
<dbReference type="GO" id="GO:0008610">
    <property type="term" value="P:lipid biosynthetic process"/>
    <property type="evidence" value="ECO:0007669"/>
    <property type="project" value="InterPro"/>
</dbReference>
<name>A0A847SE03_9NEIS</name>
<protein>
    <submittedName>
        <fullName evidence="7">Sterol desaturase family protein</fullName>
    </submittedName>
</protein>
<dbReference type="GO" id="GO:0005506">
    <property type="term" value="F:iron ion binding"/>
    <property type="evidence" value="ECO:0007669"/>
    <property type="project" value="InterPro"/>
</dbReference>
<dbReference type="RefSeq" id="WP_168875811.1">
    <property type="nucleotide sequence ID" value="NZ_JABAIM010000001.1"/>
</dbReference>
<comment type="caution">
    <text evidence="7">The sequence shown here is derived from an EMBL/GenBank/DDBJ whole genome shotgun (WGS) entry which is preliminary data.</text>
</comment>
<dbReference type="InterPro" id="IPR006694">
    <property type="entry name" value="Fatty_acid_hydroxylase"/>
</dbReference>
<accession>A0A847SE03</accession>
<dbReference type="AlphaFoldDB" id="A0A847SE03"/>
<feature type="transmembrane region" description="Helical" evidence="5">
    <location>
        <begin position="44"/>
        <end position="63"/>
    </location>
</feature>
<evidence type="ECO:0000256" key="3">
    <source>
        <dbReference type="ARBA" id="ARBA00022989"/>
    </source>
</evidence>
<evidence type="ECO:0000256" key="5">
    <source>
        <dbReference type="SAM" id="Phobius"/>
    </source>
</evidence>
<dbReference type="GO" id="GO:0016491">
    <property type="term" value="F:oxidoreductase activity"/>
    <property type="evidence" value="ECO:0007669"/>
    <property type="project" value="InterPro"/>
</dbReference>
<dbReference type="Pfam" id="PF04116">
    <property type="entry name" value="FA_hydroxylase"/>
    <property type="match status" value="1"/>
</dbReference>
<evidence type="ECO:0000256" key="4">
    <source>
        <dbReference type="ARBA" id="ARBA00023136"/>
    </source>
</evidence>
<evidence type="ECO:0000256" key="1">
    <source>
        <dbReference type="ARBA" id="ARBA00004370"/>
    </source>
</evidence>
<keyword evidence="2 5" id="KW-0812">Transmembrane</keyword>
<evidence type="ECO:0000313" key="7">
    <source>
        <dbReference type="EMBL" id="NLR74182.1"/>
    </source>
</evidence>
<keyword evidence="3 5" id="KW-1133">Transmembrane helix</keyword>
<dbReference type="Proteomes" id="UP000587991">
    <property type="component" value="Unassembled WGS sequence"/>
</dbReference>